<comment type="caution">
    <text evidence="7">The sequence shown here is derived from an EMBL/GenBank/DDBJ whole genome shotgun (WGS) entry which is preliminary data.</text>
</comment>
<evidence type="ECO:0000313" key="7">
    <source>
        <dbReference type="EMBL" id="MBA8794711.1"/>
    </source>
</evidence>
<dbReference type="PANTHER" id="PTHR42847">
    <property type="entry name" value="ALKANESULFONATE MONOOXYGENASE"/>
    <property type="match status" value="1"/>
</dbReference>
<evidence type="ECO:0000313" key="8">
    <source>
        <dbReference type="Proteomes" id="UP000523079"/>
    </source>
</evidence>
<dbReference type="SUPFAM" id="SSF52540">
    <property type="entry name" value="P-loop containing nucleoside triphosphate hydrolases"/>
    <property type="match status" value="1"/>
</dbReference>
<keyword evidence="1" id="KW-0285">Flavoprotein</keyword>
<protein>
    <submittedName>
        <fullName evidence="7">Alkanesulfonate monooxygenase SsuD/methylene tetrahydromethanopterin reductase-like flavin-dependent oxidoreductase (Luciferase family)/predicted kinase</fullName>
    </submittedName>
</protein>
<reference evidence="7 8" key="1">
    <citation type="submission" date="2020-07" db="EMBL/GenBank/DDBJ databases">
        <title>Sequencing the genomes of 1000 actinobacteria strains.</title>
        <authorList>
            <person name="Klenk H.-P."/>
        </authorList>
    </citation>
    <scope>NUCLEOTIDE SEQUENCE [LARGE SCALE GENOMIC DNA]</scope>
    <source>
        <strain evidence="7 8">DSM 100723</strain>
    </source>
</reference>
<dbReference type="SUPFAM" id="SSF51679">
    <property type="entry name" value="Bacterial luciferase-like"/>
    <property type="match status" value="1"/>
</dbReference>
<dbReference type="RefSeq" id="WP_182560255.1">
    <property type="nucleotide sequence ID" value="NZ_JACGWT010000003.1"/>
</dbReference>
<dbReference type="AlphaFoldDB" id="A0A7W3IT06"/>
<keyword evidence="4 7" id="KW-0503">Monooxygenase</keyword>
<keyword evidence="3" id="KW-0560">Oxidoreductase</keyword>
<dbReference type="Pfam" id="PF00296">
    <property type="entry name" value="Bac_luciferase"/>
    <property type="match status" value="1"/>
</dbReference>
<dbReference type="Pfam" id="PF13671">
    <property type="entry name" value="AAA_33"/>
    <property type="match status" value="1"/>
</dbReference>
<evidence type="ECO:0000256" key="2">
    <source>
        <dbReference type="ARBA" id="ARBA00022643"/>
    </source>
</evidence>
<feature type="compositionally biased region" description="Pro residues" evidence="5">
    <location>
        <begin position="157"/>
        <end position="166"/>
    </location>
</feature>
<accession>A0A7W3IT06</accession>
<feature type="region of interest" description="Disordered" evidence="5">
    <location>
        <begin position="154"/>
        <end position="188"/>
    </location>
</feature>
<dbReference type="InterPro" id="IPR036661">
    <property type="entry name" value="Luciferase-like_sf"/>
</dbReference>
<evidence type="ECO:0000256" key="3">
    <source>
        <dbReference type="ARBA" id="ARBA00023002"/>
    </source>
</evidence>
<dbReference type="GO" id="GO:0016301">
    <property type="term" value="F:kinase activity"/>
    <property type="evidence" value="ECO:0007669"/>
    <property type="project" value="UniProtKB-KW"/>
</dbReference>
<dbReference type="Gene3D" id="3.20.20.30">
    <property type="entry name" value="Luciferase-like domain"/>
    <property type="match status" value="1"/>
</dbReference>
<feature type="compositionally biased region" description="Low complexity" evidence="5">
    <location>
        <begin position="167"/>
        <end position="188"/>
    </location>
</feature>
<gene>
    <name evidence="7" type="ORF">FHX74_002330</name>
</gene>
<dbReference type="InterPro" id="IPR011251">
    <property type="entry name" value="Luciferase-like_dom"/>
</dbReference>
<keyword evidence="8" id="KW-1185">Reference proteome</keyword>
<organism evidence="7 8">
    <name type="scientific">Microlunatus kandeliicorticis</name>
    <dbReference type="NCBI Taxonomy" id="1759536"/>
    <lineage>
        <taxon>Bacteria</taxon>
        <taxon>Bacillati</taxon>
        <taxon>Actinomycetota</taxon>
        <taxon>Actinomycetes</taxon>
        <taxon>Propionibacteriales</taxon>
        <taxon>Propionibacteriaceae</taxon>
        <taxon>Microlunatus</taxon>
    </lineage>
</organism>
<dbReference type="InterPro" id="IPR027417">
    <property type="entry name" value="P-loop_NTPase"/>
</dbReference>
<dbReference type="PANTHER" id="PTHR42847:SF4">
    <property type="entry name" value="ALKANESULFONATE MONOOXYGENASE-RELATED"/>
    <property type="match status" value="1"/>
</dbReference>
<keyword evidence="7" id="KW-0418">Kinase</keyword>
<dbReference type="Gene3D" id="3.40.50.300">
    <property type="entry name" value="P-loop containing nucleotide triphosphate hydrolases"/>
    <property type="match status" value="1"/>
</dbReference>
<dbReference type="InterPro" id="IPR050172">
    <property type="entry name" value="SsuD_RutA_monooxygenase"/>
</dbReference>
<keyword evidence="7" id="KW-0808">Transferase</keyword>
<evidence type="ECO:0000259" key="6">
    <source>
        <dbReference type="Pfam" id="PF00296"/>
    </source>
</evidence>
<evidence type="ECO:0000256" key="1">
    <source>
        <dbReference type="ARBA" id="ARBA00022630"/>
    </source>
</evidence>
<sequence>MADPLPDPALLVLIGASGSGKTTWARAHYREVEIVGSDALRAVVGSGENDLDATRDAFDLLDRIVEARLRRGLTVVVDTLGTDRARRRRWRETAEAAGLPAVAVLFDTPAALCRSRNRERARPVPAAVLAAQLRGLRETVAELDDEPWARVESVAPPAEPATPPADPTAGVAAAARPRSGTGPSGTAAAAPVSAQAVSGRSDGTPVASAASLEVVLQLSRFPWGEDPVRWLTGIAREADRVGITGIALMDHLIQIPQVGRVWEPIPEPWVTLGLLAGLDTSLRLGTLVSPVTFRPPGVTAKAAATLDALSDGRAFLGLGAGWWDREHAGFGLPFPPARERLDALESGIELIRALWSPGTKPHRSGRVDLPETVSYPRPVGRLPIVVGGSGERRTLQIAARLGDACNLPSDPDLLAYKIAILRDHCVVAGRDPADVAITVLDLPVVGTDREDAAHRVERLRGRTPATTFAARHHAGTPEQTAERYRRLADLGVSTVFCALPDLVEPGDLDRLAAVVEALRGTQGQPA</sequence>
<keyword evidence="2" id="KW-0288">FMN</keyword>
<dbReference type="GO" id="GO:0046306">
    <property type="term" value="P:alkanesulfonate catabolic process"/>
    <property type="evidence" value="ECO:0007669"/>
    <property type="project" value="TreeGrafter"/>
</dbReference>
<name>A0A7W3IT06_9ACTN</name>
<dbReference type="EMBL" id="JACGWT010000003">
    <property type="protein sequence ID" value="MBA8794711.1"/>
    <property type="molecule type" value="Genomic_DNA"/>
</dbReference>
<evidence type="ECO:0000256" key="5">
    <source>
        <dbReference type="SAM" id="MobiDB-lite"/>
    </source>
</evidence>
<evidence type="ECO:0000256" key="4">
    <source>
        <dbReference type="ARBA" id="ARBA00023033"/>
    </source>
</evidence>
<feature type="domain" description="Luciferase-like" evidence="6">
    <location>
        <begin position="227"/>
        <end position="484"/>
    </location>
</feature>
<dbReference type="Proteomes" id="UP000523079">
    <property type="component" value="Unassembled WGS sequence"/>
</dbReference>
<proteinExistence type="predicted"/>
<dbReference type="GO" id="GO:0008726">
    <property type="term" value="F:alkanesulfonate monooxygenase activity"/>
    <property type="evidence" value="ECO:0007669"/>
    <property type="project" value="TreeGrafter"/>
</dbReference>